<evidence type="ECO:0000256" key="7">
    <source>
        <dbReference type="ARBA" id="ARBA00047851"/>
    </source>
</evidence>
<dbReference type="PANTHER" id="PTHR20857:SF23">
    <property type="entry name" value="THIAMINE BIOSYNTHETIC BIFUNCTIONAL ENZYME"/>
    <property type="match status" value="1"/>
</dbReference>
<evidence type="ECO:0000256" key="11">
    <source>
        <dbReference type="RuleBase" id="RU004253"/>
    </source>
</evidence>
<evidence type="ECO:0000313" key="14">
    <source>
        <dbReference type="Proteomes" id="UP001597301"/>
    </source>
</evidence>
<feature type="binding site" evidence="9">
    <location>
        <position position="109"/>
    </location>
    <ligand>
        <name>4-amino-2-methyl-5-(diphosphooxymethyl)pyrimidine</name>
        <dbReference type="ChEBI" id="CHEBI:57841"/>
    </ligand>
</feature>
<evidence type="ECO:0000256" key="1">
    <source>
        <dbReference type="ARBA" id="ARBA00005165"/>
    </source>
</evidence>
<dbReference type="GO" id="GO:0004789">
    <property type="term" value="F:thiamine-phosphate diphosphorylase activity"/>
    <property type="evidence" value="ECO:0007669"/>
    <property type="project" value="UniProtKB-EC"/>
</dbReference>
<feature type="binding site" evidence="9">
    <location>
        <begin position="185"/>
        <end position="186"/>
    </location>
    <ligand>
        <name>2-[(2R,5Z)-2-carboxy-4-methylthiazol-5(2H)-ylidene]ethyl phosphate</name>
        <dbReference type="ChEBI" id="CHEBI:62899"/>
    </ligand>
</feature>
<comment type="caution">
    <text evidence="13">The sequence shown here is derived from an EMBL/GenBank/DDBJ whole genome shotgun (WGS) entry which is preliminary data.</text>
</comment>
<feature type="binding site" evidence="9">
    <location>
        <position position="71"/>
    </location>
    <ligand>
        <name>Mg(2+)</name>
        <dbReference type="ChEBI" id="CHEBI:18420"/>
    </ligand>
</feature>
<evidence type="ECO:0000256" key="3">
    <source>
        <dbReference type="ARBA" id="ARBA00022723"/>
    </source>
</evidence>
<dbReference type="InterPro" id="IPR013785">
    <property type="entry name" value="Aldolase_TIM"/>
</dbReference>
<dbReference type="InterPro" id="IPR034291">
    <property type="entry name" value="TMP_synthase"/>
</dbReference>
<feature type="binding site" evidence="9">
    <location>
        <begin position="38"/>
        <end position="42"/>
    </location>
    <ligand>
        <name>4-amino-2-methyl-5-(diphosphooxymethyl)pyrimidine</name>
        <dbReference type="ChEBI" id="CHEBI:57841"/>
    </ligand>
</feature>
<name>A0ABW4KH36_9BACI</name>
<evidence type="ECO:0000256" key="4">
    <source>
        <dbReference type="ARBA" id="ARBA00022842"/>
    </source>
</evidence>
<dbReference type="EMBL" id="JBHUEO010000017">
    <property type="protein sequence ID" value="MFD1706651.1"/>
    <property type="molecule type" value="Genomic_DNA"/>
</dbReference>
<comment type="similarity">
    <text evidence="9 10">Belongs to the thiamine-phosphate synthase family.</text>
</comment>
<evidence type="ECO:0000313" key="13">
    <source>
        <dbReference type="EMBL" id="MFD1706651.1"/>
    </source>
</evidence>
<feature type="domain" description="Thiamine phosphate synthase/TenI" evidence="12">
    <location>
        <begin position="9"/>
        <end position="188"/>
    </location>
</feature>
<dbReference type="Pfam" id="PF02581">
    <property type="entry name" value="TMP-TENI"/>
    <property type="match status" value="1"/>
</dbReference>
<keyword evidence="3 9" id="KW-0479">Metal-binding</keyword>
<keyword evidence="5 9" id="KW-0784">Thiamine biosynthesis</keyword>
<evidence type="ECO:0000256" key="9">
    <source>
        <dbReference type="HAMAP-Rule" id="MF_00097"/>
    </source>
</evidence>
<protein>
    <recommendedName>
        <fullName evidence="9">Thiamine-phosphate synthase</fullName>
        <shortName evidence="9">TP synthase</shortName>
        <shortName evidence="9">TPS</shortName>
        <ecNumber evidence="9">2.5.1.3</ecNumber>
    </recommendedName>
    <alternativeName>
        <fullName evidence="9">Thiamine-phosphate pyrophosphorylase</fullName>
        <shortName evidence="9">TMP pyrophosphorylase</shortName>
        <shortName evidence="9">TMP-PPase</shortName>
    </alternativeName>
</protein>
<evidence type="ECO:0000256" key="8">
    <source>
        <dbReference type="ARBA" id="ARBA00047883"/>
    </source>
</evidence>
<dbReference type="HAMAP" id="MF_00097">
    <property type="entry name" value="TMP_synthase"/>
    <property type="match status" value="1"/>
</dbReference>
<dbReference type="NCBIfam" id="TIGR00693">
    <property type="entry name" value="thiE"/>
    <property type="match status" value="1"/>
</dbReference>
<organism evidence="13 14">
    <name type="scientific">Siminovitchia sediminis</name>
    <dbReference type="NCBI Taxonomy" id="1274353"/>
    <lineage>
        <taxon>Bacteria</taxon>
        <taxon>Bacillati</taxon>
        <taxon>Bacillota</taxon>
        <taxon>Bacilli</taxon>
        <taxon>Bacillales</taxon>
        <taxon>Bacillaceae</taxon>
        <taxon>Siminovitchia</taxon>
    </lineage>
</organism>
<feature type="binding site" evidence="9">
    <location>
        <position position="165"/>
    </location>
    <ligand>
        <name>2-[(2R,5Z)-2-carboxy-4-methylthiazol-5(2H)-ylidene]ethyl phosphate</name>
        <dbReference type="ChEBI" id="CHEBI:62899"/>
    </ligand>
</feature>
<comment type="cofactor">
    <cofactor evidence="9">
        <name>Mg(2+)</name>
        <dbReference type="ChEBI" id="CHEBI:18420"/>
    </cofactor>
    <text evidence="9">Binds 1 Mg(2+) ion per subunit.</text>
</comment>
<dbReference type="PANTHER" id="PTHR20857">
    <property type="entry name" value="THIAMINE-PHOSPHATE PYROPHOSPHORYLASE"/>
    <property type="match status" value="1"/>
</dbReference>
<dbReference type="RefSeq" id="WP_380773282.1">
    <property type="nucleotide sequence ID" value="NZ_JBHUEO010000017.1"/>
</dbReference>
<dbReference type="SUPFAM" id="SSF51391">
    <property type="entry name" value="Thiamin phosphate synthase"/>
    <property type="match status" value="1"/>
</dbReference>
<dbReference type="EC" id="2.5.1.3" evidence="9"/>
<dbReference type="InterPro" id="IPR036206">
    <property type="entry name" value="ThiamineP_synth_sf"/>
</dbReference>
<keyword evidence="2 9" id="KW-0808">Transferase</keyword>
<dbReference type="Gene3D" id="3.20.20.70">
    <property type="entry name" value="Aldolase class I"/>
    <property type="match status" value="1"/>
</dbReference>
<comment type="catalytic activity">
    <reaction evidence="8 9 10">
        <text>2-[(2R,5Z)-2-carboxy-4-methylthiazol-5(2H)-ylidene]ethyl phosphate + 4-amino-2-methyl-5-(diphosphooxymethyl)pyrimidine + 2 H(+) = thiamine phosphate + CO2 + diphosphate</text>
        <dbReference type="Rhea" id="RHEA:47844"/>
        <dbReference type="ChEBI" id="CHEBI:15378"/>
        <dbReference type="ChEBI" id="CHEBI:16526"/>
        <dbReference type="ChEBI" id="CHEBI:33019"/>
        <dbReference type="ChEBI" id="CHEBI:37575"/>
        <dbReference type="ChEBI" id="CHEBI:57841"/>
        <dbReference type="ChEBI" id="CHEBI:62899"/>
        <dbReference type="EC" id="2.5.1.3"/>
    </reaction>
</comment>
<dbReference type="CDD" id="cd00564">
    <property type="entry name" value="TMP_TenI"/>
    <property type="match status" value="1"/>
</dbReference>
<feature type="binding site" evidence="9">
    <location>
        <position position="138"/>
    </location>
    <ligand>
        <name>4-amino-2-methyl-5-(diphosphooxymethyl)pyrimidine</name>
        <dbReference type="ChEBI" id="CHEBI:57841"/>
    </ligand>
</feature>
<reference evidence="14" key="1">
    <citation type="journal article" date="2019" name="Int. J. Syst. Evol. Microbiol.">
        <title>The Global Catalogue of Microorganisms (GCM) 10K type strain sequencing project: providing services to taxonomists for standard genome sequencing and annotation.</title>
        <authorList>
            <consortium name="The Broad Institute Genomics Platform"/>
            <consortium name="The Broad Institute Genome Sequencing Center for Infectious Disease"/>
            <person name="Wu L."/>
            <person name="Ma J."/>
        </authorList>
    </citation>
    <scope>NUCLEOTIDE SEQUENCE [LARGE SCALE GENOMIC DNA]</scope>
    <source>
        <strain evidence="14">CGMCC 1.12295</strain>
    </source>
</reference>
<evidence type="ECO:0000259" key="12">
    <source>
        <dbReference type="Pfam" id="PF02581"/>
    </source>
</evidence>
<sequence>MKYNNKHQLYLVTEEDMPLQQLMTIIKDAAAGGAGIVQLREKNLDSKSFYEKALSLKKFLDELSIPLVINDRADIALAVGANGIHLGQSDLPLDVVKQIVPDSMMIGISAHNEEEAVLAEEKGADYIGVGSVFPTSSKADADRLPEGMLARIIDAVSIPVVAIGGIHIENSGQLQEYDLDGIAVISAITRAENPKWAAQQLLKNAFGAVNVQQ</sequence>
<gene>
    <name evidence="9 13" type="primary">thiE</name>
    <name evidence="13" type="ORF">ACFSCZ_07765</name>
</gene>
<evidence type="ECO:0000256" key="10">
    <source>
        <dbReference type="RuleBase" id="RU003826"/>
    </source>
</evidence>
<comment type="catalytic activity">
    <reaction evidence="7 9 10">
        <text>2-(2-carboxy-4-methylthiazol-5-yl)ethyl phosphate + 4-amino-2-methyl-5-(diphosphooxymethyl)pyrimidine + 2 H(+) = thiamine phosphate + CO2 + diphosphate</text>
        <dbReference type="Rhea" id="RHEA:47848"/>
        <dbReference type="ChEBI" id="CHEBI:15378"/>
        <dbReference type="ChEBI" id="CHEBI:16526"/>
        <dbReference type="ChEBI" id="CHEBI:33019"/>
        <dbReference type="ChEBI" id="CHEBI:37575"/>
        <dbReference type="ChEBI" id="CHEBI:57841"/>
        <dbReference type="ChEBI" id="CHEBI:62890"/>
        <dbReference type="EC" id="2.5.1.3"/>
    </reaction>
</comment>
<comment type="function">
    <text evidence="9">Condenses 4-methyl-5-(beta-hydroxyethyl)thiazole monophosphate (THZ-P) and 2-methyl-4-amino-5-hydroxymethyl pyrimidine pyrophosphate (HMP-PP) to form thiamine monophosphate (TMP).</text>
</comment>
<feature type="binding site" evidence="9">
    <location>
        <position position="70"/>
    </location>
    <ligand>
        <name>4-amino-2-methyl-5-(diphosphooxymethyl)pyrimidine</name>
        <dbReference type="ChEBI" id="CHEBI:57841"/>
    </ligand>
</feature>
<keyword evidence="14" id="KW-1185">Reference proteome</keyword>
<comment type="catalytic activity">
    <reaction evidence="6 9 10">
        <text>4-methyl-5-(2-phosphooxyethyl)-thiazole + 4-amino-2-methyl-5-(diphosphooxymethyl)pyrimidine + H(+) = thiamine phosphate + diphosphate</text>
        <dbReference type="Rhea" id="RHEA:22328"/>
        <dbReference type="ChEBI" id="CHEBI:15378"/>
        <dbReference type="ChEBI" id="CHEBI:33019"/>
        <dbReference type="ChEBI" id="CHEBI:37575"/>
        <dbReference type="ChEBI" id="CHEBI:57841"/>
        <dbReference type="ChEBI" id="CHEBI:58296"/>
        <dbReference type="EC" id="2.5.1.3"/>
    </reaction>
</comment>
<dbReference type="Proteomes" id="UP001597301">
    <property type="component" value="Unassembled WGS sequence"/>
</dbReference>
<evidence type="ECO:0000256" key="2">
    <source>
        <dbReference type="ARBA" id="ARBA00022679"/>
    </source>
</evidence>
<dbReference type="InterPro" id="IPR022998">
    <property type="entry name" value="ThiamineP_synth_TenI"/>
</dbReference>
<keyword evidence="4 9" id="KW-0460">Magnesium</keyword>
<feature type="binding site" evidence="9">
    <location>
        <begin position="135"/>
        <end position="137"/>
    </location>
    <ligand>
        <name>2-[(2R,5Z)-2-carboxy-4-methylthiazol-5(2H)-ylidene]ethyl phosphate</name>
        <dbReference type="ChEBI" id="CHEBI:62899"/>
    </ligand>
</feature>
<comment type="pathway">
    <text evidence="1 9 11">Cofactor biosynthesis; thiamine diphosphate biosynthesis; thiamine phosphate from 4-amino-2-methyl-5-diphosphomethylpyrimidine and 4-methyl-5-(2-phosphoethyl)-thiazole: step 1/1.</text>
</comment>
<accession>A0ABW4KH36</accession>
<evidence type="ECO:0000256" key="5">
    <source>
        <dbReference type="ARBA" id="ARBA00022977"/>
    </source>
</evidence>
<proteinExistence type="inferred from homology"/>
<feature type="binding site" evidence="9">
    <location>
        <position position="90"/>
    </location>
    <ligand>
        <name>Mg(2+)</name>
        <dbReference type="ChEBI" id="CHEBI:18420"/>
    </ligand>
</feature>
<evidence type="ECO:0000256" key="6">
    <source>
        <dbReference type="ARBA" id="ARBA00047334"/>
    </source>
</evidence>